<dbReference type="InterPro" id="IPR011256">
    <property type="entry name" value="Reg_factor_effector_dom_sf"/>
</dbReference>
<proteinExistence type="predicted"/>
<accession>A0A6P1E091</accession>
<name>A0A6P1E091_9GAMM</name>
<protein>
    <submittedName>
        <fullName evidence="1">Heme-binding protein</fullName>
    </submittedName>
</protein>
<comment type="caution">
    <text evidence="1">The sequence shown here is derived from an EMBL/GenBank/DDBJ whole genome shotgun (WGS) entry which is preliminary data.</text>
</comment>
<organism evidence="1 2">
    <name type="scientific">Thiorhodococcus mannitoliphagus</name>
    <dbReference type="NCBI Taxonomy" id="329406"/>
    <lineage>
        <taxon>Bacteria</taxon>
        <taxon>Pseudomonadati</taxon>
        <taxon>Pseudomonadota</taxon>
        <taxon>Gammaproteobacteria</taxon>
        <taxon>Chromatiales</taxon>
        <taxon>Chromatiaceae</taxon>
        <taxon>Thiorhodococcus</taxon>
    </lineage>
</organism>
<sequence>MKTLLIILASLALLGIAAMAVFVFVVQNVETPDYEVVRQEGPFEIRQYPPLVVAEVARKGSRKEALSAGFSPLAGYIFAKDRTGDRVAMTAPVTQQPGEKIPMTAPVTQAQTAEGSWRVRFIMPSSYALEALPPPADPDVRLQELPPQRVAAVRFSGRTTDAAIAEQEEALRAWLQAQGLSAADSPVYAYYNDPFTPGFLRRNEVLIRVAETQKG</sequence>
<reference evidence="2" key="1">
    <citation type="journal article" date="2020" name="Microbiol. Resour. Announc.">
        <title>Draft Genome Sequences of Thiorhodococcus mannitoliphagus and Thiorhodococcus minor, Purple Sulfur Photosynthetic Bacteria in the Gammaproteobacterial Family Chromatiaceae.</title>
        <authorList>
            <person name="Aviles F.A."/>
            <person name="Meyer T.E."/>
            <person name="Kyndt J.A."/>
        </authorList>
    </citation>
    <scope>NUCLEOTIDE SEQUENCE [LARGE SCALE GENOMIC DNA]</scope>
    <source>
        <strain evidence="2">DSM 18266</strain>
    </source>
</reference>
<keyword evidence="2" id="KW-1185">Reference proteome</keyword>
<dbReference type="Proteomes" id="UP000471640">
    <property type="component" value="Unassembled WGS sequence"/>
</dbReference>
<evidence type="ECO:0000313" key="1">
    <source>
        <dbReference type="EMBL" id="NEX21414.1"/>
    </source>
</evidence>
<dbReference type="Pfam" id="PF04832">
    <property type="entry name" value="SOUL"/>
    <property type="match status" value="1"/>
</dbReference>
<evidence type="ECO:0000313" key="2">
    <source>
        <dbReference type="Proteomes" id="UP000471640"/>
    </source>
</evidence>
<dbReference type="EMBL" id="JAAIJR010000054">
    <property type="protein sequence ID" value="NEX21414.1"/>
    <property type="molecule type" value="Genomic_DNA"/>
</dbReference>
<dbReference type="AlphaFoldDB" id="A0A6P1E091"/>
<dbReference type="PANTHER" id="PTHR11220:SF58">
    <property type="entry name" value="SOUL HEME-BINDING FAMILY PROTEIN"/>
    <property type="match status" value="1"/>
</dbReference>
<dbReference type="RefSeq" id="WP_164654515.1">
    <property type="nucleotide sequence ID" value="NZ_JAAIJR010000054.1"/>
</dbReference>
<reference evidence="1 2" key="2">
    <citation type="submission" date="2020-02" db="EMBL/GenBank/DDBJ databases">
        <title>Genome sequences of Thiorhodococcus mannitoliphagus and Thiorhodococcus minor, purple sulfur photosynthetic bacteria in the gammaproteobacterial family, Chromatiaceae.</title>
        <authorList>
            <person name="Aviles F.A."/>
            <person name="Meyer T.E."/>
            <person name="Kyndt J.A."/>
        </authorList>
    </citation>
    <scope>NUCLEOTIDE SEQUENCE [LARGE SCALE GENOMIC DNA]</scope>
    <source>
        <strain evidence="1 2">DSM 18266</strain>
    </source>
</reference>
<dbReference type="SUPFAM" id="SSF55136">
    <property type="entry name" value="Probable bacterial effector-binding domain"/>
    <property type="match status" value="1"/>
</dbReference>
<dbReference type="PANTHER" id="PTHR11220">
    <property type="entry name" value="HEME-BINDING PROTEIN-RELATED"/>
    <property type="match status" value="1"/>
</dbReference>
<gene>
    <name evidence="1" type="ORF">G3480_14005</name>
</gene>
<dbReference type="InterPro" id="IPR006917">
    <property type="entry name" value="SOUL_heme-bd"/>
</dbReference>
<dbReference type="Gene3D" id="3.20.80.10">
    <property type="entry name" value="Regulatory factor, effector binding domain"/>
    <property type="match status" value="1"/>
</dbReference>